<evidence type="ECO:0000256" key="3">
    <source>
        <dbReference type="ARBA" id="ARBA00006001"/>
    </source>
</evidence>
<reference evidence="21 22" key="1">
    <citation type="submission" date="2015-01" db="EMBL/GenBank/DDBJ databases">
        <title>Draft genome of the acidophilic iron oxidizer Ferrimicrobium acidiphilum strain T23.</title>
        <authorList>
            <person name="Poehlein A."/>
            <person name="Eisen S."/>
            <person name="Schloemann M."/>
            <person name="Johnson B.D."/>
            <person name="Daniel R."/>
            <person name="Muehling M."/>
        </authorList>
    </citation>
    <scope>NUCLEOTIDE SEQUENCE [LARGE SCALE GENOMIC DNA]</scope>
    <source>
        <strain evidence="21 22">T23</strain>
    </source>
</reference>
<keyword evidence="9 18" id="KW-0630">Potassium</keyword>
<keyword evidence="6 17" id="KW-0547">Nucleotide-binding</keyword>
<dbReference type="NCBIfam" id="TIGR00196">
    <property type="entry name" value="yjeF_cterm"/>
    <property type="match status" value="1"/>
</dbReference>
<dbReference type="PATRIC" id="fig|1121877.4.peg.524"/>
<feature type="binding site" evidence="17">
    <location>
        <begin position="370"/>
        <end position="374"/>
    </location>
    <ligand>
        <name>AMP</name>
        <dbReference type="ChEBI" id="CHEBI:456215"/>
    </ligand>
</feature>
<dbReference type="SUPFAM" id="SSF64153">
    <property type="entry name" value="YjeF N-terminal domain-like"/>
    <property type="match status" value="1"/>
</dbReference>
<dbReference type="PIRSF" id="PIRSF017184">
    <property type="entry name" value="Nnr"/>
    <property type="match status" value="1"/>
</dbReference>
<keyword evidence="22" id="KW-1185">Reference proteome</keyword>
<evidence type="ECO:0000256" key="7">
    <source>
        <dbReference type="ARBA" id="ARBA00022840"/>
    </source>
</evidence>
<dbReference type="GO" id="GO:0046872">
    <property type="term" value="F:metal ion binding"/>
    <property type="evidence" value="ECO:0007669"/>
    <property type="project" value="UniProtKB-UniRule"/>
</dbReference>
<keyword evidence="5 18" id="KW-0479">Metal-binding</keyword>
<evidence type="ECO:0000256" key="12">
    <source>
        <dbReference type="ARBA" id="ARBA00023239"/>
    </source>
</evidence>
<dbReference type="EMBL" id="JXUW01000003">
    <property type="protein sequence ID" value="KJE77743.1"/>
    <property type="molecule type" value="Genomic_DNA"/>
</dbReference>
<dbReference type="SUPFAM" id="SSF53613">
    <property type="entry name" value="Ribokinase-like"/>
    <property type="match status" value="1"/>
</dbReference>
<keyword evidence="13" id="KW-0511">Multifunctional enzyme</keyword>
<protein>
    <recommendedName>
        <fullName evidence="17">ADP-dependent (S)-NAD(P)H-hydrate dehydratase</fullName>
        <ecNumber evidence="17">4.2.1.136</ecNumber>
    </recommendedName>
    <alternativeName>
        <fullName evidence="17">ADP-dependent NAD(P)HX dehydratase</fullName>
    </alternativeName>
</protein>
<dbReference type="InterPro" id="IPR004443">
    <property type="entry name" value="YjeF_N_dom"/>
</dbReference>
<feature type="binding site" evidence="17">
    <location>
        <position position="283"/>
    </location>
    <ligand>
        <name>(6S)-NADPHX</name>
        <dbReference type="ChEBI" id="CHEBI:64076"/>
    </ligand>
</feature>
<comment type="cofactor">
    <cofactor evidence="17">
        <name>Mg(2+)</name>
        <dbReference type="ChEBI" id="CHEBI:18420"/>
    </cofactor>
</comment>
<dbReference type="CDD" id="cd01171">
    <property type="entry name" value="YXKO-related"/>
    <property type="match status" value="1"/>
</dbReference>
<dbReference type="InterPro" id="IPR030677">
    <property type="entry name" value="Nnr"/>
</dbReference>
<dbReference type="GO" id="GO:0052855">
    <property type="term" value="F:ADP-dependent NAD(P)H-hydrate dehydratase activity"/>
    <property type="evidence" value="ECO:0007669"/>
    <property type="project" value="UniProtKB-UniRule"/>
</dbReference>
<keyword evidence="8 17" id="KW-0521">NADP</keyword>
<dbReference type="GO" id="GO:0005524">
    <property type="term" value="F:ATP binding"/>
    <property type="evidence" value="ECO:0007669"/>
    <property type="project" value="UniProtKB-UniRule"/>
</dbReference>
<dbReference type="PANTHER" id="PTHR12592:SF0">
    <property type="entry name" value="ATP-DEPENDENT (S)-NAD(P)H-HYDRATE DEHYDRATASE"/>
    <property type="match status" value="1"/>
</dbReference>
<dbReference type="AlphaFoldDB" id="A0A0D8FWW0"/>
<evidence type="ECO:0000256" key="15">
    <source>
        <dbReference type="ARBA" id="ARBA00048238"/>
    </source>
</evidence>
<dbReference type="InterPro" id="IPR036652">
    <property type="entry name" value="YjeF_N_dom_sf"/>
</dbReference>
<dbReference type="InterPro" id="IPR000631">
    <property type="entry name" value="CARKD"/>
</dbReference>
<evidence type="ECO:0000256" key="1">
    <source>
        <dbReference type="ARBA" id="ARBA00000013"/>
    </source>
</evidence>
<evidence type="ECO:0000256" key="10">
    <source>
        <dbReference type="ARBA" id="ARBA00023027"/>
    </source>
</evidence>
<evidence type="ECO:0000259" key="20">
    <source>
        <dbReference type="PROSITE" id="PS51385"/>
    </source>
</evidence>
<comment type="similarity">
    <text evidence="4 18">In the C-terminal section; belongs to the NnrD/CARKD family.</text>
</comment>
<dbReference type="PANTHER" id="PTHR12592">
    <property type="entry name" value="ATP-DEPENDENT (S)-NAD(P)H-HYDRATE DEHYDRATASE FAMILY MEMBER"/>
    <property type="match status" value="1"/>
</dbReference>
<sequence>MESVVTIAEVANYDRELARRGETGEVIDRVGFALAQTAVSLLGGSYGRRVLIVAGRGNNGNDGRSMAIHLGYLGVAVTVVKPEELESVLMGPSPDLIVDAMVGTGLSRPFDPPKFPEGIPVLSIDIPSGVGGDTGEILGGAVRADYTAVIGGFKFGHLFAPGRDYSGQLVRVLPTLAPAVSQCHIVTSRDLEAVMPQLPSDSHKWSASVMVVGGSPGMRGAASFGSAGAMAVGAGIVHLVTRAEPTEWLEHPDEVVVDRLESYFAEPVVAASRRFRAMVVGPGLGGSLQIGNFVRRLLIDTDCPVVLDADGLTCFRDGSNLARTLTRRRASTVLTPHRGEFERVFGAIEGSPVVACRQAAIDLGAVVLLKGSPTIIADPSGAVALSAAGTAKLASAGTGDVLAGVIAGLLAQGMSAYEAAWVGAYMHGAAGAGVSTGKVTATSLVDAIAHYYGGLHCVASAQELLR</sequence>
<dbReference type="PROSITE" id="PS01050">
    <property type="entry name" value="YJEF_C_2"/>
    <property type="match status" value="1"/>
</dbReference>
<comment type="caution">
    <text evidence="21">The sequence shown here is derived from an EMBL/GenBank/DDBJ whole genome shotgun (WGS) entry which is preliminary data.</text>
</comment>
<dbReference type="GO" id="GO:0046496">
    <property type="term" value="P:nicotinamide nucleotide metabolic process"/>
    <property type="evidence" value="ECO:0007669"/>
    <property type="project" value="UniProtKB-UniRule"/>
</dbReference>
<comment type="catalytic activity">
    <reaction evidence="15 17 18">
        <text>(6S)-NADHX + ADP = AMP + phosphate + NADH + H(+)</text>
        <dbReference type="Rhea" id="RHEA:32223"/>
        <dbReference type="ChEBI" id="CHEBI:15378"/>
        <dbReference type="ChEBI" id="CHEBI:43474"/>
        <dbReference type="ChEBI" id="CHEBI:57945"/>
        <dbReference type="ChEBI" id="CHEBI:64074"/>
        <dbReference type="ChEBI" id="CHEBI:456215"/>
        <dbReference type="ChEBI" id="CHEBI:456216"/>
        <dbReference type="EC" id="4.2.1.136"/>
    </reaction>
</comment>
<comment type="catalytic activity">
    <reaction evidence="2 18">
        <text>(6R)-NADPHX = (6S)-NADPHX</text>
        <dbReference type="Rhea" id="RHEA:32227"/>
        <dbReference type="ChEBI" id="CHEBI:64076"/>
        <dbReference type="ChEBI" id="CHEBI:64077"/>
        <dbReference type="EC" id="5.1.99.6"/>
    </reaction>
</comment>
<dbReference type="GO" id="GO:0052856">
    <property type="term" value="F:NAD(P)HX epimerase activity"/>
    <property type="evidence" value="ECO:0007669"/>
    <property type="project" value="UniProtKB-EC"/>
</dbReference>
<comment type="catalytic activity">
    <reaction evidence="1 18">
        <text>(6R)-NADHX = (6S)-NADHX</text>
        <dbReference type="Rhea" id="RHEA:32215"/>
        <dbReference type="ChEBI" id="CHEBI:64074"/>
        <dbReference type="ChEBI" id="CHEBI:64075"/>
        <dbReference type="EC" id="5.1.99.6"/>
    </reaction>
</comment>
<keyword evidence="12 17" id="KW-0456">Lyase</keyword>
<dbReference type="Gene3D" id="3.40.50.10260">
    <property type="entry name" value="YjeF N-terminal domain"/>
    <property type="match status" value="2"/>
</dbReference>
<keyword evidence="7 17" id="KW-0067">ATP-binding</keyword>
<evidence type="ECO:0000256" key="8">
    <source>
        <dbReference type="ARBA" id="ARBA00022857"/>
    </source>
</evidence>
<evidence type="ECO:0000259" key="19">
    <source>
        <dbReference type="PROSITE" id="PS51383"/>
    </source>
</evidence>
<dbReference type="Pfam" id="PF03853">
    <property type="entry name" value="YjeF_N"/>
    <property type="match status" value="2"/>
</dbReference>
<evidence type="ECO:0000313" key="21">
    <source>
        <dbReference type="EMBL" id="KJE77743.1"/>
    </source>
</evidence>
<comment type="cofactor">
    <cofactor evidence="18">
        <name>K(+)</name>
        <dbReference type="ChEBI" id="CHEBI:29103"/>
    </cofactor>
    <text evidence="18">Binds 1 potassium ion per subunit.</text>
</comment>
<evidence type="ECO:0000256" key="9">
    <source>
        <dbReference type="ARBA" id="ARBA00022958"/>
    </source>
</evidence>
<feature type="binding site" evidence="17">
    <location>
        <position position="400"/>
    </location>
    <ligand>
        <name>(6S)-NADPHX</name>
        <dbReference type="ChEBI" id="CHEBI:64076"/>
    </ligand>
</feature>
<dbReference type="EC" id="4.2.1.136" evidence="17"/>
<name>A0A0D8FWW0_9ACTN</name>
<feature type="domain" description="YjeF C-terminal" evidence="19">
    <location>
        <begin position="187"/>
        <end position="455"/>
    </location>
</feature>
<dbReference type="eggNOG" id="COG0062">
    <property type="taxonomic scope" value="Bacteria"/>
</dbReference>
<comment type="subunit">
    <text evidence="17">Homotetramer.</text>
</comment>
<dbReference type="InterPro" id="IPR029056">
    <property type="entry name" value="Ribokinase-like"/>
</dbReference>
<comment type="catalytic activity">
    <reaction evidence="16 17 18">
        <text>(6S)-NADPHX + ADP = AMP + phosphate + NADPH + H(+)</text>
        <dbReference type="Rhea" id="RHEA:32235"/>
        <dbReference type="ChEBI" id="CHEBI:15378"/>
        <dbReference type="ChEBI" id="CHEBI:43474"/>
        <dbReference type="ChEBI" id="CHEBI:57783"/>
        <dbReference type="ChEBI" id="CHEBI:64076"/>
        <dbReference type="ChEBI" id="CHEBI:456215"/>
        <dbReference type="ChEBI" id="CHEBI:456216"/>
        <dbReference type="EC" id="4.2.1.136"/>
    </reaction>
</comment>
<proteinExistence type="inferred from homology"/>
<accession>A0A0D8FWW0</accession>
<evidence type="ECO:0000256" key="2">
    <source>
        <dbReference type="ARBA" id="ARBA00000909"/>
    </source>
</evidence>
<comment type="function">
    <text evidence="17">Catalyzes the dehydration of the S-form of NAD(P)HX at the expense of ADP, which is converted to AMP. Together with NAD(P)HX epimerase, which catalyzes the epimerization of the S- and R-forms, the enzyme allows the repair of both epimers of NAD(P)HX, a damaged form of NAD(P)H that is a result of enzymatic or heat-dependent hydration.</text>
</comment>
<feature type="binding site" evidence="17">
    <location>
        <position position="399"/>
    </location>
    <ligand>
        <name>AMP</name>
        <dbReference type="ChEBI" id="CHEBI:456215"/>
    </ligand>
</feature>
<dbReference type="eggNOG" id="COG0063">
    <property type="taxonomic scope" value="Bacteria"/>
</dbReference>
<dbReference type="Proteomes" id="UP000032336">
    <property type="component" value="Unassembled WGS sequence"/>
</dbReference>
<gene>
    <name evidence="21" type="primary">nnr</name>
    <name evidence="17" type="synonym">nnrD</name>
    <name evidence="21" type="ORF">FEAC_04910</name>
</gene>
<comment type="similarity">
    <text evidence="3 18">In the N-terminal section; belongs to the NnrE/AIBP family.</text>
</comment>
<dbReference type="Gene3D" id="3.40.1190.20">
    <property type="match status" value="1"/>
</dbReference>
<evidence type="ECO:0000256" key="16">
    <source>
        <dbReference type="ARBA" id="ARBA00049209"/>
    </source>
</evidence>
<evidence type="ECO:0000256" key="4">
    <source>
        <dbReference type="ARBA" id="ARBA00009524"/>
    </source>
</evidence>
<comment type="similarity">
    <text evidence="17">Belongs to the NnrD/CARKD family.</text>
</comment>
<dbReference type="Pfam" id="PF01256">
    <property type="entry name" value="Carb_kinase"/>
    <property type="match status" value="1"/>
</dbReference>
<evidence type="ECO:0000256" key="13">
    <source>
        <dbReference type="ARBA" id="ARBA00023268"/>
    </source>
</evidence>
<dbReference type="PROSITE" id="PS51385">
    <property type="entry name" value="YJEF_N"/>
    <property type="match status" value="1"/>
</dbReference>
<evidence type="ECO:0000256" key="5">
    <source>
        <dbReference type="ARBA" id="ARBA00022723"/>
    </source>
</evidence>
<evidence type="ECO:0000313" key="22">
    <source>
        <dbReference type="Proteomes" id="UP000032336"/>
    </source>
</evidence>
<evidence type="ECO:0000256" key="6">
    <source>
        <dbReference type="ARBA" id="ARBA00022741"/>
    </source>
</evidence>
<evidence type="ECO:0000256" key="11">
    <source>
        <dbReference type="ARBA" id="ARBA00023235"/>
    </source>
</evidence>
<comment type="function">
    <text evidence="14 18">Bifunctional enzyme that catalyzes the epimerization of the S- and R-forms of NAD(P)HX and the dehydration of the S-form of NAD(P)HX at the expense of ADP, which is converted to AMP. This allows the repair of both epimers of NAD(P)HX, a damaged form of NAD(P)H that is a result of enzymatic or heat-dependent hydration.</text>
</comment>
<keyword evidence="10 17" id="KW-0520">NAD</keyword>
<dbReference type="STRING" id="1121877.FEAC_04910"/>
<organism evidence="21 22">
    <name type="scientific">Ferrimicrobium acidiphilum DSM 19497</name>
    <dbReference type="NCBI Taxonomy" id="1121877"/>
    <lineage>
        <taxon>Bacteria</taxon>
        <taxon>Bacillati</taxon>
        <taxon>Actinomycetota</taxon>
        <taxon>Acidimicrobiia</taxon>
        <taxon>Acidimicrobiales</taxon>
        <taxon>Acidimicrobiaceae</taxon>
        <taxon>Ferrimicrobium</taxon>
    </lineage>
</organism>
<dbReference type="GO" id="GO:0110051">
    <property type="term" value="P:metabolite repair"/>
    <property type="evidence" value="ECO:0007669"/>
    <property type="project" value="TreeGrafter"/>
</dbReference>
<feature type="binding site" evidence="17">
    <location>
        <position position="221"/>
    </location>
    <ligand>
        <name>(6S)-NADPHX</name>
        <dbReference type="ChEBI" id="CHEBI:64076"/>
    </ligand>
</feature>
<evidence type="ECO:0000256" key="17">
    <source>
        <dbReference type="HAMAP-Rule" id="MF_01965"/>
    </source>
</evidence>
<keyword evidence="11 18" id="KW-0413">Isomerase</keyword>
<dbReference type="HAMAP" id="MF_01965">
    <property type="entry name" value="NADHX_dehydratase"/>
    <property type="match status" value="1"/>
</dbReference>
<evidence type="ECO:0000256" key="14">
    <source>
        <dbReference type="ARBA" id="ARBA00025153"/>
    </source>
</evidence>
<feature type="binding site" evidence="17">
    <location>
        <position position="337"/>
    </location>
    <ligand>
        <name>(6S)-NADPHX</name>
        <dbReference type="ChEBI" id="CHEBI:64076"/>
    </ligand>
</feature>
<evidence type="ECO:0000256" key="18">
    <source>
        <dbReference type="PIRNR" id="PIRNR017184"/>
    </source>
</evidence>
<dbReference type="InterPro" id="IPR017953">
    <property type="entry name" value="Carbohydrate_kinase_pred_CS"/>
</dbReference>
<dbReference type="PROSITE" id="PS51383">
    <property type="entry name" value="YJEF_C_3"/>
    <property type="match status" value="1"/>
</dbReference>
<feature type="domain" description="YjeF N-terminal" evidence="20">
    <location>
        <begin position="10"/>
        <end position="182"/>
    </location>
</feature>